<protein>
    <submittedName>
        <fullName evidence="1">Uncharacterized protein</fullName>
    </submittedName>
</protein>
<proteinExistence type="predicted"/>
<organism evidence="1">
    <name type="scientific">Nothobranchius rachovii</name>
    <name type="common">bluefin notho</name>
    <dbReference type="NCBI Taxonomy" id="451742"/>
    <lineage>
        <taxon>Eukaryota</taxon>
        <taxon>Metazoa</taxon>
        <taxon>Chordata</taxon>
        <taxon>Craniata</taxon>
        <taxon>Vertebrata</taxon>
        <taxon>Euteleostomi</taxon>
        <taxon>Actinopterygii</taxon>
        <taxon>Neopterygii</taxon>
        <taxon>Teleostei</taxon>
        <taxon>Neoteleostei</taxon>
        <taxon>Acanthomorphata</taxon>
        <taxon>Ovalentaria</taxon>
        <taxon>Atherinomorphae</taxon>
        <taxon>Cyprinodontiformes</taxon>
        <taxon>Nothobranchiidae</taxon>
        <taxon>Nothobranchius</taxon>
    </lineage>
</organism>
<reference evidence="1" key="1">
    <citation type="submission" date="2016-05" db="EMBL/GenBank/DDBJ databases">
        <authorList>
            <person name="Lavstsen T."/>
            <person name="Jespersen J.S."/>
        </authorList>
    </citation>
    <scope>NUCLEOTIDE SEQUENCE</scope>
    <source>
        <tissue evidence="1">Brain</tissue>
    </source>
</reference>
<name>A0A1A8R6A1_9TELE</name>
<reference evidence="1" key="2">
    <citation type="submission" date="2016-06" db="EMBL/GenBank/DDBJ databases">
        <title>The genome of a short-lived fish provides insights into sex chromosome evolution and the genetic control of aging.</title>
        <authorList>
            <person name="Reichwald K."/>
            <person name="Felder M."/>
            <person name="Petzold A."/>
            <person name="Koch P."/>
            <person name="Groth M."/>
            <person name="Platzer M."/>
        </authorList>
    </citation>
    <scope>NUCLEOTIDE SEQUENCE</scope>
    <source>
        <tissue evidence="1">Brain</tissue>
    </source>
</reference>
<evidence type="ECO:0000313" key="1">
    <source>
        <dbReference type="EMBL" id="SBS00953.1"/>
    </source>
</evidence>
<feature type="non-terminal residue" evidence="1">
    <location>
        <position position="1"/>
    </location>
</feature>
<dbReference type="AlphaFoldDB" id="A0A1A8R6A1"/>
<sequence length="148" mass="16502">GGLQTTFIMQLLSLRFVEVNDVAFSTKVYLLSSCIILLRPRQEMLKCEGGGNIRNTTVAFKMGLIVIKGSKNKSKQMASIIKIMQNEKFTIRLTVKRQIINYIKHLVKTLLKVLPKLKVFLGIISGAPQGVWGCAGRGPSSRLCWFCA</sequence>
<gene>
    <name evidence="1" type="primary">Nfu_g_1_015138</name>
</gene>
<accession>A0A1A8R6A1</accession>
<dbReference type="EMBL" id="HAEI01007240">
    <property type="protein sequence ID" value="SBS00953.1"/>
    <property type="molecule type" value="Transcribed_RNA"/>
</dbReference>
<feature type="non-terminal residue" evidence="1">
    <location>
        <position position="148"/>
    </location>
</feature>